<dbReference type="AlphaFoldDB" id="A0A4P6XND6"/>
<dbReference type="CDD" id="cd07600">
    <property type="entry name" value="BAR_Gvp36"/>
    <property type="match status" value="1"/>
</dbReference>
<reference evidence="3" key="1">
    <citation type="submission" date="2019-03" db="EMBL/GenBank/DDBJ databases">
        <title>Snf2 controls pulcherriminic acid biosynthesis and connects pigmentation and antifungal activity of the yeast Metschnikowia pulcherrima.</title>
        <authorList>
            <person name="Gore-Lloyd D."/>
            <person name="Sumann I."/>
            <person name="Brachmann A.O."/>
            <person name="Schneeberger K."/>
            <person name="Ortiz-Merino R.A."/>
            <person name="Moreno-Beltran M."/>
            <person name="Schlaefli M."/>
            <person name="Kirner P."/>
            <person name="Santos Kron A."/>
            <person name="Wolfe K.H."/>
            <person name="Piel J."/>
            <person name="Ahrens C.H."/>
            <person name="Henk D."/>
            <person name="Freimoser F.M."/>
        </authorList>
    </citation>
    <scope>NUCLEOTIDE SEQUENCE [LARGE SCALE GENOMIC DNA]</scope>
    <source>
        <strain evidence="3">APC 1.2</strain>
    </source>
</reference>
<dbReference type="InterPro" id="IPR027267">
    <property type="entry name" value="AH/BAR_dom_sf"/>
</dbReference>
<name>A0A4P6XND6_9ASCO</name>
<dbReference type="InterPro" id="IPR018859">
    <property type="entry name" value="BAR_dom-cont"/>
</dbReference>
<dbReference type="STRING" id="2163413.A0A4P6XND6"/>
<evidence type="ECO:0000256" key="1">
    <source>
        <dbReference type="SAM" id="MobiDB-lite"/>
    </source>
</evidence>
<organism evidence="2 3">
    <name type="scientific">Metschnikowia aff. pulcherrima</name>
    <dbReference type="NCBI Taxonomy" id="2163413"/>
    <lineage>
        <taxon>Eukaryota</taxon>
        <taxon>Fungi</taxon>
        <taxon>Dikarya</taxon>
        <taxon>Ascomycota</taxon>
        <taxon>Saccharomycotina</taxon>
        <taxon>Pichiomycetes</taxon>
        <taxon>Metschnikowiaceae</taxon>
        <taxon>Metschnikowia</taxon>
    </lineage>
</organism>
<keyword evidence="3" id="KW-1185">Reference proteome</keyword>
<dbReference type="Proteomes" id="UP000292447">
    <property type="component" value="Chromosome III"/>
</dbReference>
<proteinExistence type="predicted"/>
<accession>A0A4P6XND6</accession>
<dbReference type="EMBL" id="CP034458">
    <property type="protein sequence ID" value="QBM88840.1"/>
    <property type="molecule type" value="Genomic_DNA"/>
</dbReference>
<gene>
    <name evidence="2" type="primary">MPUL0C08210</name>
    <name evidence="2" type="ORF">METSCH_C08210</name>
</gene>
<protein>
    <submittedName>
        <fullName evidence="2">Bin/amphiphysin/Rvs domain for vesicular trafficking</fullName>
    </submittedName>
</protein>
<evidence type="ECO:0000313" key="3">
    <source>
        <dbReference type="Proteomes" id="UP000292447"/>
    </source>
</evidence>
<sequence>MACKGPLHQTPIHPSAHTHTIMAFNFSSFTNNLKSFGDKVTTEFNNEVLPFAQRTTRLVQERIGKVNVDEISQLPSEYTELANRCNNVEKLYKNILKVTQNYENESYDYPTNLQESFAEFGKNISERVSNLSKATTPAEAQAALVTPNGDFKPPKTMYHALARATDGSILTSLADQNQDPLVKALDLYSSNLNKIANARLGQDQLIKTKFNAPLSTTLRSLLAQSASIQKKVEEKRIDYDVARQALANCSNPAKEPQLRVAMENAEDDFANTVEDALSVMQNVLSQSKPIEELAELVKAQLAYHKLASELLGAMVGDLEGLADENSKLQGNQLSQRNSESGDFDI</sequence>
<evidence type="ECO:0000313" key="2">
    <source>
        <dbReference type="EMBL" id="QBM88840.1"/>
    </source>
</evidence>
<dbReference type="Gene3D" id="1.20.1270.60">
    <property type="entry name" value="Arfaptin homology (AH) domain/BAR domain"/>
    <property type="match status" value="1"/>
</dbReference>
<dbReference type="SUPFAM" id="SSF103657">
    <property type="entry name" value="BAR/IMD domain-like"/>
    <property type="match status" value="1"/>
</dbReference>
<feature type="region of interest" description="Disordered" evidence="1">
    <location>
        <begin position="326"/>
        <end position="345"/>
    </location>
</feature>
<dbReference type="Pfam" id="PF10455">
    <property type="entry name" value="BAR_2"/>
    <property type="match status" value="1"/>
</dbReference>
<feature type="compositionally biased region" description="Polar residues" evidence="1">
    <location>
        <begin position="327"/>
        <end position="345"/>
    </location>
</feature>